<keyword evidence="3" id="KW-1185">Reference proteome</keyword>
<name>A0A1I6UMX3_9EURY</name>
<keyword evidence="1" id="KW-0472">Membrane</keyword>
<proteinExistence type="predicted"/>
<evidence type="ECO:0000313" key="2">
    <source>
        <dbReference type="EMBL" id="SFT02799.1"/>
    </source>
</evidence>
<reference evidence="3" key="1">
    <citation type="submission" date="2016-10" db="EMBL/GenBank/DDBJ databases">
        <authorList>
            <person name="Varghese N."/>
            <person name="Submissions S."/>
        </authorList>
    </citation>
    <scope>NUCLEOTIDE SEQUENCE [LARGE SCALE GENOMIC DNA]</scope>
    <source>
        <strain evidence="3">DSM 22427</strain>
    </source>
</reference>
<feature type="transmembrane region" description="Helical" evidence="1">
    <location>
        <begin position="12"/>
        <end position="33"/>
    </location>
</feature>
<keyword evidence="1" id="KW-0812">Transmembrane</keyword>
<evidence type="ECO:0000313" key="3">
    <source>
        <dbReference type="Proteomes" id="UP000199199"/>
    </source>
</evidence>
<dbReference type="AlphaFoldDB" id="A0A1I6UMX3"/>
<sequence length="47" mass="5222">MVFAGSNPTVVVAVGVVIVICIFLLVLFTVAYAKRDVEINITFFEFR</sequence>
<gene>
    <name evidence="2" type="ORF">SAMN04488556_3945</name>
</gene>
<organism evidence="2 3">
    <name type="scientific">Halostagnicola kamekurae</name>
    <dbReference type="NCBI Taxonomy" id="619731"/>
    <lineage>
        <taxon>Archaea</taxon>
        <taxon>Methanobacteriati</taxon>
        <taxon>Methanobacteriota</taxon>
        <taxon>Stenosarchaea group</taxon>
        <taxon>Halobacteria</taxon>
        <taxon>Halobacteriales</taxon>
        <taxon>Natrialbaceae</taxon>
        <taxon>Halostagnicola</taxon>
    </lineage>
</organism>
<accession>A0A1I6UMX3</accession>
<dbReference type="EMBL" id="FOZS01000005">
    <property type="protein sequence ID" value="SFT02799.1"/>
    <property type="molecule type" value="Genomic_DNA"/>
</dbReference>
<evidence type="ECO:0000256" key="1">
    <source>
        <dbReference type="SAM" id="Phobius"/>
    </source>
</evidence>
<protein>
    <submittedName>
        <fullName evidence="2">Uncharacterized protein</fullName>
    </submittedName>
</protein>
<dbReference type="Proteomes" id="UP000199199">
    <property type="component" value="Unassembled WGS sequence"/>
</dbReference>
<keyword evidence="1" id="KW-1133">Transmembrane helix</keyword>